<sequence length="71" mass="7862">MRFLRKGLAVDAERWFGPGGHTRVEAREDGWAIATPDGWWPVEPGDWILTDETGNARALSDSQFTALYAAA</sequence>
<gene>
    <name evidence="1" type="ORF">SAMN05216550_113227</name>
</gene>
<proteinExistence type="predicted"/>
<evidence type="ECO:0000313" key="1">
    <source>
        <dbReference type="EMBL" id="SEK02861.1"/>
    </source>
</evidence>
<name>A0A1A5XF39_9BURK</name>
<comment type="caution">
    <text evidence="1">The sequence shown here is derived from an EMBL/GenBank/DDBJ whole genome shotgun (WGS) entry which is preliminary data.</text>
</comment>
<protein>
    <submittedName>
        <fullName evidence="1">Uncharacterized protein</fullName>
    </submittedName>
</protein>
<dbReference type="EMBL" id="FNZM01000013">
    <property type="protein sequence ID" value="SEK02861.1"/>
    <property type="molecule type" value="Genomic_DNA"/>
</dbReference>
<dbReference type="OrthoDB" id="5688154at2"/>
<dbReference type="Proteomes" id="UP000183529">
    <property type="component" value="Unassembled WGS sequence"/>
</dbReference>
<accession>A0A1A5XF39</accession>
<dbReference type="AlphaFoldDB" id="A0A1A5XF39"/>
<reference evidence="1 2" key="1">
    <citation type="submission" date="2016-10" db="EMBL/GenBank/DDBJ databases">
        <authorList>
            <person name="Varghese N."/>
            <person name="Submissions S."/>
        </authorList>
    </citation>
    <scope>NUCLEOTIDE SEQUENCE [LARGE SCALE GENOMIC DNA]</scope>
    <source>
        <strain evidence="1 2">LMG 22274</strain>
    </source>
</reference>
<evidence type="ECO:0000313" key="2">
    <source>
        <dbReference type="Proteomes" id="UP000183529"/>
    </source>
</evidence>
<organism evidence="1 2">
    <name type="scientific">Paraburkholderia tropica</name>
    <dbReference type="NCBI Taxonomy" id="92647"/>
    <lineage>
        <taxon>Bacteria</taxon>
        <taxon>Pseudomonadati</taxon>
        <taxon>Pseudomonadota</taxon>
        <taxon>Betaproteobacteria</taxon>
        <taxon>Burkholderiales</taxon>
        <taxon>Burkholderiaceae</taxon>
        <taxon>Paraburkholderia</taxon>
    </lineage>
</organism>